<dbReference type="Proteomes" id="UP001560267">
    <property type="component" value="Unassembled WGS sequence"/>
</dbReference>
<dbReference type="Pfam" id="PF26520">
    <property type="entry name" value="MftB_chaperone"/>
    <property type="match status" value="1"/>
</dbReference>
<evidence type="ECO:0000313" key="2">
    <source>
        <dbReference type="Proteomes" id="UP001560267"/>
    </source>
</evidence>
<keyword evidence="2" id="KW-1185">Reference proteome</keyword>
<dbReference type="NCBIfam" id="TIGR03967">
    <property type="entry name" value="mycofact_MftB"/>
    <property type="match status" value="1"/>
</dbReference>
<accession>A0ABV3Y148</accession>
<gene>
    <name evidence="1" type="primary">mftB</name>
    <name evidence="1" type="ORF">AB6A68_05485</name>
</gene>
<organism evidence="1 2">
    <name type="scientific">Ferrimicrobium acidiphilum</name>
    <dbReference type="NCBI Taxonomy" id="121039"/>
    <lineage>
        <taxon>Bacteria</taxon>
        <taxon>Bacillati</taxon>
        <taxon>Actinomycetota</taxon>
        <taxon>Acidimicrobiia</taxon>
        <taxon>Acidimicrobiales</taxon>
        <taxon>Acidimicrobiaceae</taxon>
        <taxon>Ferrimicrobium</taxon>
    </lineage>
</organism>
<proteinExistence type="predicted"/>
<name>A0ABV3Y148_9ACTN</name>
<sequence length="99" mass="11372">MRLRWSPHVQIRREHFGAIAYDKCSQRLMLINNQEVVLVAELLRGVDDAARELEPLKLGPVQLERLLVELMRGGLVVLVERRRVWSLSMTGGSLDDEHS</sequence>
<dbReference type="EMBL" id="JBFSHR010000013">
    <property type="protein sequence ID" value="MEX6429289.1"/>
    <property type="molecule type" value="Genomic_DNA"/>
</dbReference>
<evidence type="ECO:0000313" key="1">
    <source>
        <dbReference type="EMBL" id="MEX6429289.1"/>
    </source>
</evidence>
<reference evidence="1 2" key="1">
    <citation type="submission" date="2024-07" db="EMBL/GenBank/DDBJ databases">
        <title>Draft Genome Sequence of Ferrimicrobium acidiphilum Strain YE2023, Isolated from a Pulp of Bioleach Reactor.</title>
        <authorList>
            <person name="Elkina Y.A."/>
            <person name="Bulaeva A.G."/>
            <person name="Beletsky A.V."/>
            <person name="Mardanov A.V."/>
        </authorList>
    </citation>
    <scope>NUCLEOTIDE SEQUENCE [LARGE SCALE GENOMIC DNA]</scope>
    <source>
        <strain evidence="1 2">YE2023</strain>
    </source>
</reference>
<dbReference type="RefSeq" id="WP_298403271.1">
    <property type="nucleotide sequence ID" value="NZ_JBFSHR010000013.1"/>
</dbReference>
<dbReference type="InterPro" id="IPR023850">
    <property type="entry name" value="MftB"/>
</dbReference>
<comment type="caution">
    <text evidence="1">The sequence shown here is derived from an EMBL/GenBank/DDBJ whole genome shotgun (WGS) entry which is preliminary data.</text>
</comment>
<protein>
    <submittedName>
        <fullName evidence="1">Mycofactocin biosynthesis chaperone MftB</fullName>
    </submittedName>
</protein>